<dbReference type="Pfam" id="PF05016">
    <property type="entry name" value="ParE_toxin"/>
    <property type="match status" value="1"/>
</dbReference>
<evidence type="ECO:0000256" key="1">
    <source>
        <dbReference type="ARBA" id="ARBA00022649"/>
    </source>
</evidence>
<dbReference type="InterPro" id="IPR035093">
    <property type="entry name" value="RelE/ParE_toxin_dom_sf"/>
</dbReference>
<dbReference type="Gene3D" id="3.30.2310.20">
    <property type="entry name" value="RelE-like"/>
    <property type="match status" value="1"/>
</dbReference>
<name>A0A7K1STQ2_9SPHI</name>
<sequence>MPYKIRTLNKANRELVEALKWYIDQQDDLASKFLEQFEKDAKAISINPESYPLVKKNFRQAPMAKFPYVILYSIQKKEEAVNIVSIFHTSQHPKRKFRK</sequence>
<dbReference type="InterPro" id="IPR007712">
    <property type="entry name" value="RelE/ParE_toxin"/>
</dbReference>
<dbReference type="AlphaFoldDB" id="A0A7K1STQ2"/>
<dbReference type="EMBL" id="WPIK01000003">
    <property type="protein sequence ID" value="MVN20685.1"/>
    <property type="molecule type" value="Genomic_DNA"/>
</dbReference>
<dbReference type="RefSeq" id="WP_157564394.1">
    <property type="nucleotide sequence ID" value="NZ_WPIK01000003.1"/>
</dbReference>
<protein>
    <recommendedName>
        <fullName evidence="4">Type II toxin-antitoxin system RelE/ParE family toxin</fullName>
    </recommendedName>
</protein>
<dbReference type="Proteomes" id="UP000462014">
    <property type="component" value="Unassembled WGS sequence"/>
</dbReference>
<comment type="caution">
    <text evidence="2">The sequence shown here is derived from an EMBL/GenBank/DDBJ whole genome shotgun (WGS) entry which is preliminary data.</text>
</comment>
<reference evidence="2 3" key="1">
    <citation type="submission" date="2019-12" db="EMBL/GenBank/DDBJ databases">
        <title>Mucilaginibacter sp. HMF7410 genome sequencing and assembly.</title>
        <authorList>
            <person name="Kang H."/>
            <person name="Cha I."/>
            <person name="Kim H."/>
            <person name="Joh K."/>
        </authorList>
    </citation>
    <scope>NUCLEOTIDE SEQUENCE [LARGE SCALE GENOMIC DNA]</scope>
    <source>
        <strain evidence="2 3">HMF7410</strain>
    </source>
</reference>
<evidence type="ECO:0008006" key="4">
    <source>
        <dbReference type="Google" id="ProtNLM"/>
    </source>
</evidence>
<gene>
    <name evidence="2" type="ORF">GO621_03940</name>
</gene>
<evidence type="ECO:0000313" key="2">
    <source>
        <dbReference type="EMBL" id="MVN20685.1"/>
    </source>
</evidence>
<proteinExistence type="predicted"/>
<accession>A0A7K1STQ2</accession>
<keyword evidence="3" id="KW-1185">Reference proteome</keyword>
<keyword evidence="1" id="KW-1277">Toxin-antitoxin system</keyword>
<evidence type="ECO:0000313" key="3">
    <source>
        <dbReference type="Proteomes" id="UP000462014"/>
    </source>
</evidence>
<organism evidence="2 3">
    <name type="scientific">Mucilaginibacter arboris</name>
    <dbReference type="NCBI Taxonomy" id="2682090"/>
    <lineage>
        <taxon>Bacteria</taxon>
        <taxon>Pseudomonadati</taxon>
        <taxon>Bacteroidota</taxon>
        <taxon>Sphingobacteriia</taxon>
        <taxon>Sphingobacteriales</taxon>
        <taxon>Sphingobacteriaceae</taxon>
        <taxon>Mucilaginibacter</taxon>
    </lineage>
</organism>